<keyword evidence="13" id="KW-1185">Reference proteome</keyword>
<keyword evidence="4" id="KW-0378">Hydrolase</keyword>
<sequence length="365" mass="36087">MRELLRSAVAAGACALLAGALAPATAFADPTVTIEGYSTDVRAEAVSALVAERGLGTASAEALLRTQEAATSALDAALAQLGDSAAGGYLDESGAPVVNVVNESAATSVEGVTTRLVTRTTAELESARDELEALPQVSHTAIAVDPVTNQVVVTVGEAVIGAAGTAGLLAAAERMGDTVRIEHVAGGFEPAIYGGEAITGGGSRCSAGFNVNSGGQDYIVDAGHCTAAVSQWNVGPSVDASFPGDDYGLIRNDTGSAPGAVSLYDGSVQEIASASDAHVGQSICKSGSTTGLTCGTVEATNVTVNYPQGAVHELVQTSASAGSGDSGGALFAGSVGLGITSGMGEDSSFFQPLTEALGAYGVRLN</sequence>
<dbReference type="InterPro" id="IPR001316">
    <property type="entry name" value="Pept_S1A_streptogrisin"/>
</dbReference>
<evidence type="ECO:0000256" key="7">
    <source>
        <dbReference type="ARBA" id="ARBA00023157"/>
    </source>
</evidence>
<evidence type="ECO:0000256" key="6">
    <source>
        <dbReference type="ARBA" id="ARBA00023145"/>
    </source>
</evidence>
<evidence type="ECO:0000259" key="11">
    <source>
        <dbReference type="Pfam" id="PF02983"/>
    </source>
</evidence>
<keyword evidence="6" id="KW-0865">Zymogen</keyword>
<dbReference type="OrthoDB" id="8781117at2"/>
<dbReference type="PRINTS" id="PR00861">
    <property type="entry name" value="ALYTICPTASE"/>
</dbReference>
<evidence type="ECO:0000256" key="10">
    <source>
        <dbReference type="SAM" id="SignalP"/>
    </source>
</evidence>
<comment type="similarity">
    <text evidence="1">Belongs to the peptidase S1 family.</text>
</comment>
<dbReference type="AlphaFoldDB" id="I0V1A1"/>
<dbReference type="PIRSF" id="PIRSF001134">
    <property type="entry name" value="Streptogrisin"/>
    <property type="match status" value="1"/>
</dbReference>
<dbReference type="RefSeq" id="WP_006238056.1">
    <property type="nucleotide sequence ID" value="NZ_JH636049.1"/>
</dbReference>
<evidence type="ECO:0000256" key="1">
    <source>
        <dbReference type="ARBA" id="ARBA00007664"/>
    </source>
</evidence>
<keyword evidence="2 12" id="KW-0645">Protease</keyword>
<feature type="active site" description="Charge relay system" evidence="8">
    <location>
        <position position="326"/>
    </location>
</feature>
<dbReference type="GO" id="GO:0006508">
    <property type="term" value="P:proteolysis"/>
    <property type="evidence" value="ECO:0007669"/>
    <property type="project" value="UniProtKB-KW"/>
</dbReference>
<evidence type="ECO:0000256" key="4">
    <source>
        <dbReference type="ARBA" id="ARBA00022801"/>
    </source>
</evidence>
<feature type="disulfide bond" evidence="9">
    <location>
        <begin position="205"/>
        <end position="225"/>
    </location>
</feature>
<organism evidence="12 13">
    <name type="scientific">Saccharomonospora xinjiangensis XJ-54</name>
    <dbReference type="NCBI Taxonomy" id="882086"/>
    <lineage>
        <taxon>Bacteria</taxon>
        <taxon>Bacillati</taxon>
        <taxon>Actinomycetota</taxon>
        <taxon>Actinomycetes</taxon>
        <taxon>Pseudonocardiales</taxon>
        <taxon>Pseudonocardiaceae</taxon>
        <taxon>Saccharomonospora</taxon>
    </lineage>
</organism>
<name>I0V1A1_9PSEU</name>
<proteinExistence type="inferred from homology"/>
<keyword evidence="5" id="KW-0720">Serine protease</keyword>
<feature type="active site" description="Charge relay system" evidence="8">
    <location>
        <position position="224"/>
    </location>
</feature>
<dbReference type="GO" id="GO:0005576">
    <property type="term" value="C:extracellular region"/>
    <property type="evidence" value="ECO:0007669"/>
    <property type="project" value="InterPro"/>
</dbReference>
<evidence type="ECO:0000256" key="9">
    <source>
        <dbReference type="PIRSR" id="PIRSR001134-2"/>
    </source>
</evidence>
<evidence type="ECO:0000256" key="8">
    <source>
        <dbReference type="PIRSR" id="PIRSR001134-1"/>
    </source>
</evidence>
<dbReference type="CDD" id="cd21112">
    <property type="entry name" value="alphaLP-like"/>
    <property type="match status" value="1"/>
</dbReference>
<dbReference type="InterPro" id="IPR043504">
    <property type="entry name" value="Peptidase_S1_PA_chymotrypsin"/>
</dbReference>
<dbReference type="Gene3D" id="2.40.10.10">
    <property type="entry name" value="Trypsin-like serine proteases"/>
    <property type="match status" value="2"/>
</dbReference>
<feature type="disulfide bond" evidence="9">
    <location>
        <begin position="284"/>
        <end position="294"/>
    </location>
</feature>
<reference evidence="12 13" key="1">
    <citation type="submission" date="2012-01" db="EMBL/GenBank/DDBJ databases">
        <title>Improved High-Quality Draft sequence of Saccharomonospora xinjiangensis XJ-54.</title>
        <authorList>
            <consortium name="US DOE Joint Genome Institute"/>
            <person name="Lucas S."/>
            <person name="Han J."/>
            <person name="Lapidus A."/>
            <person name="Cheng J.-F."/>
            <person name="Goodwin L."/>
            <person name="Pitluck S."/>
            <person name="Peters L."/>
            <person name="Mikhailova N."/>
            <person name="Teshima H."/>
            <person name="Detter J.C."/>
            <person name="Han C."/>
            <person name="Tapia R."/>
            <person name="Land M."/>
            <person name="Hauser L."/>
            <person name="Kyrpides N."/>
            <person name="Ivanova N."/>
            <person name="Pagani I."/>
            <person name="Brambilla E.-M."/>
            <person name="Klenk H.-P."/>
            <person name="Woyke T."/>
        </authorList>
    </citation>
    <scope>NUCLEOTIDE SEQUENCE [LARGE SCALE GENOMIC DNA]</scope>
    <source>
        <strain evidence="12 13">XJ-54</strain>
    </source>
</reference>
<dbReference type="GO" id="GO:0004252">
    <property type="term" value="F:serine-type endopeptidase activity"/>
    <property type="evidence" value="ECO:0007669"/>
    <property type="project" value="InterPro"/>
</dbReference>
<feature type="signal peptide" evidence="10">
    <location>
        <begin position="1"/>
        <end position="28"/>
    </location>
</feature>
<feature type="active site" description="Charge relay system" evidence="8">
    <location>
        <position position="246"/>
    </location>
</feature>
<evidence type="ECO:0000256" key="2">
    <source>
        <dbReference type="ARBA" id="ARBA00022670"/>
    </source>
</evidence>
<evidence type="ECO:0000313" key="13">
    <source>
        <dbReference type="Proteomes" id="UP000004691"/>
    </source>
</evidence>
<evidence type="ECO:0000256" key="5">
    <source>
        <dbReference type="ARBA" id="ARBA00022825"/>
    </source>
</evidence>
<dbReference type="SUPFAM" id="SSF50494">
    <property type="entry name" value="Trypsin-like serine proteases"/>
    <property type="match status" value="1"/>
</dbReference>
<dbReference type="Pfam" id="PF02983">
    <property type="entry name" value="Pro_Al_protease"/>
    <property type="match status" value="1"/>
</dbReference>
<evidence type="ECO:0000313" key="12">
    <source>
        <dbReference type="EMBL" id="EID53904.1"/>
    </source>
</evidence>
<accession>I0V1A1</accession>
<protein>
    <submittedName>
        <fullName evidence="12">Alpha-lytic protease proenzyme</fullName>
    </submittedName>
</protein>
<feature type="chain" id="PRO_5003635412" evidence="10">
    <location>
        <begin position="29"/>
        <end position="365"/>
    </location>
</feature>
<feature type="domain" description="Peptidase S1A alpha-lytic prodomain" evidence="11">
    <location>
        <begin position="119"/>
        <end position="172"/>
    </location>
</feature>
<dbReference type="eggNOG" id="COG0265">
    <property type="taxonomic scope" value="Bacteria"/>
</dbReference>
<dbReference type="STRING" id="882086.SacxiDRAFT_1658"/>
<dbReference type="HOGENOM" id="CLU_030648_0_1_11"/>
<dbReference type="InterPro" id="IPR009003">
    <property type="entry name" value="Peptidase_S1_PA"/>
</dbReference>
<keyword evidence="7 9" id="KW-1015">Disulfide bond</keyword>
<gene>
    <name evidence="12" type="ORF">SacxiDRAFT_1658</name>
</gene>
<dbReference type="Proteomes" id="UP000004691">
    <property type="component" value="Unassembled WGS sequence"/>
</dbReference>
<dbReference type="EMBL" id="JH636049">
    <property type="protein sequence ID" value="EID53904.1"/>
    <property type="molecule type" value="Genomic_DNA"/>
</dbReference>
<dbReference type="InterPro" id="IPR004236">
    <property type="entry name" value="Pept_S1_alpha_lytic"/>
</dbReference>
<keyword evidence="3 10" id="KW-0732">Signal</keyword>
<evidence type="ECO:0000256" key="3">
    <source>
        <dbReference type="ARBA" id="ARBA00022729"/>
    </source>
</evidence>